<evidence type="ECO:0000313" key="4">
    <source>
        <dbReference type="EMBL" id="MRX71641.1"/>
    </source>
</evidence>
<dbReference type="GO" id="GO:0003723">
    <property type="term" value="F:RNA binding"/>
    <property type="evidence" value="ECO:0007669"/>
    <property type="project" value="UniProtKB-KW"/>
</dbReference>
<dbReference type="InterPro" id="IPR047575">
    <property type="entry name" value="Sm"/>
</dbReference>
<dbReference type="SUPFAM" id="SSF50182">
    <property type="entry name" value="Sm-like ribonucleoproteins"/>
    <property type="match status" value="1"/>
</dbReference>
<protein>
    <submittedName>
        <fullName evidence="4">RNA-binding protein Hfq</fullName>
    </submittedName>
</protein>
<dbReference type="PANTHER" id="PTHR34772:SF1">
    <property type="entry name" value="RNA-BINDING PROTEIN HFQ"/>
    <property type="match status" value="1"/>
</dbReference>
<keyword evidence="5" id="KW-1185">Reference proteome</keyword>
<keyword evidence="1" id="KW-0694">RNA-binding</keyword>
<evidence type="ECO:0000313" key="5">
    <source>
        <dbReference type="Proteomes" id="UP000448867"/>
    </source>
</evidence>
<dbReference type="GO" id="GO:0005829">
    <property type="term" value="C:cytosol"/>
    <property type="evidence" value="ECO:0007669"/>
    <property type="project" value="TreeGrafter"/>
</dbReference>
<dbReference type="EMBL" id="WKKI01000006">
    <property type="protein sequence ID" value="MRX71641.1"/>
    <property type="molecule type" value="Genomic_DNA"/>
</dbReference>
<organism evidence="4 5">
    <name type="scientific">Metabacillus lacus</name>
    <dbReference type="NCBI Taxonomy" id="1983721"/>
    <lineage>
        <taxon>Bacteria</taxon>
        <taxon>Bacillati</taxon>
        <taxon>Bacillota</taxon>
        <taxon>Bacilli</taxon>
        <taxon>Bacillales</taxon>
        <taxon>Bacillaceae</taxon>
        <taxon>Metabacillus</taxon>
    </lineage>
</organism>
<dbReference type="InterPro" id="IPR005001">
    <property type="entry name" value="Hfq"/>
</dbReference>
<proteinExistence type="predicted"/>
<dbReference type="GO" id="GO:0045974">
    <property type="term" value="P:regulation of translation, ncRNA-mediated"/>
    <property type="evidence" value="ECO:0007669"/>
    <property type="project" value="TreeGrafter"/>
</dbReference>
<dbReference type="GO" id="GO:0043487">
    <property type="term" value="P:regulation of RNA stability"/>
    <property type="evidence" value="ECO:0007669"/>
    <property type="project" value="TreeGrafter"/>
</dbReference>
<dbReference type="GO" id="GO:0006355">
    <property type="term" value="P:regulation of DNA-templated transcription"/>
    <property type="evidence" value="ECO:0007669"/>
    <property type="project" value="InterPro"/>
</dbReference>
<dbReference type="OrthoDB" id="9799751at2"/>
<evidence type="ECO:0000256" key="2">
    <source>
        <dbReference type="ARBA" id="ARBA00023016"/>
    </source>
</evidence>
<sequence>MKKQKTDHQEVFFAKNLDKTIVLFTKNGVRITGNLKGFDQYSVLLEVKGEQQLLFKSNISTLTVTDGRKA</sequence>
<reference evidence="4 5" key="1">
    <citation type="submission" date="2019-11" db="EMBL/GenBank/DDBJ databases">
        <title>Bacillus lacus genome.</title>
        <authorList>
            <person name="Allen C.J."/>
            <person name="Newman J.D."/>
        </authorList>
    </citation>
    <scope>NUCLEOTIDE SEQUENCE [LARGE SCALE GENOMIC DNA]</scope>
    <source>
        <strain evidence="4 5">KCTC 33946</strain>
    </source>
</reference>
<accession>A0A7X2IXI7</accession>
<dbReference type="AlphaFoldDB" id="A0A7X2IXI7"/>
<evidence type="ECO:0000259" key="3">
    <source>
        <dbReference type="PROSITE" id="PS52002"/>
    </source>
</evidence>
<dbReference type="Proteomes" id="UP000448867">
    <property type="component" value="Unassembled WGS sequence"/>
</dbReference>
<gene>
    <name evidence="4" type="ORF">GJU40_05565</name>
</gene>
<dbReference type="InterPro" id="IPR010920">
    <property type="entry name" value="LSM_dom_sf"/>
</dbReference>
<name>A0A7X2IXI7_9BACI</name>
<dbReference type="Gene3D" id="2.30.30.100">
    <property type="match status" value="1"/>
</dbReference>
<dbReference type="PROSITE" id="PS52002">
    <property type="entry name" value="SM"/>
    <property type="match status" value="1"/>
</dbReference>
<dbReference type="Pfam" id="PF17209">
    <property type="entry name" value="Hfq"/>
    <property type="match status" value="1"/>
</dbReference>
<feature type="domain" description="Sm" evidence="3">
    <location>
        <begin position="8"/>
        <end position="68"/>
    </location>
</feature>
<evidence type="ECO:0000256" key="1">
    <source>
        <dbReference type="ARBA" id="ARBA00022884"/>
    </source>
</evidence>
<keyword evidence="2" id="KW-0346">Stress response</keyword>
<dbReference type="RefSeq" id="WP_154306777.1">
    <property type="nucleotide sequence ID" value="NZ_WKKI01000006.1"/>
</dbReference>
<comment type="caution">
    <text evidence="4">The sequence shown here is derived from an EMBL/GenBank/DDBJ whole genome shotgun (WGS) entry which is preliminary data.</text>
</comment>
<dbReference type="PANTHER" id="PTHR34772">
    <property type="entry name" value="RNA-BINDING PROTEIN HFQ"/>
    <property type="match status" value="1"/>
</dbReference>